<dbReference type="CDD" id="cd00037">
    <property type="entry name" value="CLECT"/>
    <property type="match status" value="3"/>
</dbReference>
<dbReference type="InterPro" id="IPR016186">
    <property type="entry name" value="C-type_lectin-like/link_sf"/>
</dbReference>
<dbReference type="InterPro" id="IPR016187">
    <property type="entry name" value="CTDL_fold"/>
</dbReference>
<organism evidence="3 4">
    <name type="scientific">Acrobeloides nanus</name>
    <dbReference type="NCBI Taxonomy" id="290746"/>
    <lineage>
        <taxon>Eukaryota</taxon>
        <taxon>Metazoa</taxon>
        <taxon>Ecdysozoa</taxon>
        <taxon>Nematoda</taxon>
        <taxon>Chromadorea</taxon>
        <taxon>Rhabditida</taxon>
        <taxon>Tylenchina</taxon>
        <taxon>Cephalobomorpha</taxon>
        <taxon>Cephaloboidea</taxon>
        <taxon>Cephalobidae</taxon>
        <taxon>Acrobeloides</taxon>
    </lineage>
</organism>
<protein>
    <submittedName>
        <fullName evidence="4">C-type lectin domain-containing protein</fullName>
    </submittedName>
</protein>
<dbReference type="SUPFAM" id="SSF56436">
    <property type="entry name" value="C-type lectin-like"/>
    <property type="match status" value="4"/>
</dbReference>
<dbReference type="WBParaSite" id="ACRNAN_scaffold5682.g13942.t1">
    <property type="protein sequence ID" value="ACRNAN_scaffold5682.g13942.t1"/>
    <property type="gene ID" value="ACRNAN_scaffold5682.g13942"/>
</dbReference>
<feature type="region of interest" description="Disordered" evidence="1">
    <location>
        <begin position="124"/>
        <end position="149"/>
    </location>
</feature>
<dbReference type="PANTHER" id="PTHR45710:SF26">
    <property type="entry name" value="RH26557P"/>
    <property type="match status" value="1"/>
</dbReference>
<dbReference type="SMART" id="SM00034">
    <property type="entry name" value="CLECT"/>
    <property type="match status" value="3"/>
</dbReference>
<feature type="domain" description="C-type lectin" evidence="2">
    <location>
        <begin position="450"/>
        <end position="571"/>
    </location>
</feature>
<reference evidence="4" key="1">
    <citation type="submission" date="2022-11" db="UniProtKB">
        <authorList>
            <consortium name="WormBaseParasite"/>
        </authorList>
    </citation>
    <scope>IDENTIFICATION</scope>
</reference>
<dbReference type="PANTHER" id="PTHR45710">
    <property type="entry name" value="C-TYPE LECTIN DOMAIN-CONTAINING PROTEIN 180"/>
    <property type="match status" value="1"/>
</dbReference>
<keyword evidence="3" id="KW-1185">Reference proteome</keyword>
<dbReference type="InterPro" id="IPR050828">
    <property type="entry name" value="C-type_lectin/matrix_domain"/>
</dbReference>
<evidence type="ECO:0000256" key="1">
    <source>
        <dbReference type="SAM" id="MobiDB-lite"/>
    </source>
</evidence>
<dbReference type="InterPro" id="IPR001304">
    <property type="entry name" value="C-type_lectin-like"/>
</dbReference>
<sequence length="583" mass="62448">MGGWLVTVFDQNDENVFYAPISQTTTQTVPITTSNNVQTSPVQTVTPSTSGGSTAASPTSIITASTTTAPFTCGSGPWTLVENRCFSFESTVRDWIAASSYCHSLNGVLVTVFDQRDENFLYVPSGSTPTQQPVSTTPTGSTASPATTVSTPVDCGNGTWTNVENRCFIFVPTKQDAIDASVDCHNMGGWLVTVFDHNDENVFYAPISQTTTQTTTPSVPITTTNNVQTSPLQTVKPSTVGGSTAASPTSIITASTTTAPFTCGSGPWTLVENRCFSFESTQRDWIAASSYCHSLNGFLVTIYDQKDEDFLHSQAGIIQYFIGLNDVARNGTWIWDQPTGQTLTFTANRFLFIVPTGSTPTQQPVSTTPASTGSTVSIPVDCAPISQTTAQTTQLSSGTPSVAITTSTIVQTSPLQTVTPSTAVASSTSIVTASPTPSPYSCGNGSWTLVENRCFSFESSAKDWIAASSYCHSLGGVLVTIFDKKDEDFLYGNADSVAFFIGLNDVARNGTWIWDQPTGQTLTLNDTKFTNWAQGQPNLNDTSYDHRCVVDQKDVGWVVTDCMTANFYACEKAGSIFDYLVFT</sequence>
<accession>A0A914E6J3</accession>
<dbReference type="Pfam" id="PF00059">
    <property type="entry name" value="Lectin_C"/>
    <property type="match status" value="2"/>
</dbReference>
<dbReference type="Gene3D" id="3.10.100.10">
    <property type="entry name" value="Mannose-Binding Protein A, subunit A"/>
    <property type="match status" value="4"/>
</dbReference>
<dbReference type="Proteomes" id="UP000887540">
    <property type="component" value="Unplaced"/>
</dbReference>
<dbReference type="PROSITE" id="PS50041">
    <property type="entry name" value="C_TYPE_LECTIN_2"/>
    <property type="match status" value="2"/>
</dbReference>
<feature type="region of interest" description="Disordered" evidence="1">
    <location>
        <begin position="38"/>
        <end position="58"/>
    </location>
</feature>
<name>A0A914E6J3_9BILA</name>
<proteinExistence type="predicted"/>
<dbReference type="AlphaFoldDB" id="A0A914E6J3"/>
<evidence type="ECO:0000259" key="2">
    <source>
        <dbReference type="PROSITE" id="PS50041"/>
    </source>
</evidence>
<evidence type="ECO:0000313" key="4">
    <source>
        <dbReference type="WBParaSite" id="ACRNAN_scaffold5682.g13942.t1"/>
    </source>
</evidence>
<feature type="domain" description="C-type lectin" evidence="2">
    <location>
        <begin position="271"/>
        <end position="346"/>
    </location>
</feature>
<evidence type="ECO:0000313" key="3">
    <source>
        <dbReference type="Proteomes" id="UP000887540"/>
    </source>
</evidence>